<evidence type="ECO:0000256" key="1">
    <source>
        <dbReference type="ARBA" id="ARBA00004127"/>
    </source>
</evidence>
<dbReference type="GO" id="GO:0012505">
    <property type="term" value="C:endomembrane system"/>
    <property type="evidence" value="ECO:0007669"/>
    <property type="project" value="UniProtKB-SubCell"/>
</dbReference>
<dbReference type="Proteomes" id="UP000598775">
    <property type="component" value="Unassembled WGS sequence"/>
</dbReference>
<evidence type="ECO:0000256" key="9">
    <source>
        <dbReference type="ARBA" id="ARBA00093617"/>
    </source>
</evidence>
<evidence type="ECO:0000256" key="10">
    <source>
        <dbReference type="RuleBase" id="RU367007"/>
    </source>
</evidence>
<keyword evidence="4 10" id="KW-0328">Glycosyltransferase</keyword>
<dbReference type="PANTHER" id="PTHR10050:SF46">
    <property type="entry name" value="PROTEIN O-MANNOSYL-TRANSFERASE 2"/>
    <property type="match status" value="1"/>
</dbReference>
<name>A0A917B6V8_9MICO</name>
<keyword evidence="5 10" id="KW-0808">Transferase</keyword>
<feature type="region of interest" description="Disordered" evidence="11">
    <location>
        <begin position="1"/>
        <end position="84"/>
    </location>
</feature>
<feature type="compositionally biased region" description="Low complexity" evidence="11">
    <location>
        <begin position="19"/>
        <end position="30"/>
    </location>
</feature>
<comment type="subcellular location">
    <subcellularLocation>
        <location evidence="10">Cell membrane</location>
    </subcellularLocation>
    <subcellularLocation>
        <location evidence="1">Endomembrane system</location>
        <topology evidence="1">Multi-pass membrane protein</topology>
    </subcellularLocation>
</comment>
<dbReference type="RefSeq" id="WP_229715240.1">
    <property type="nucleotide sequence ID" value="NZ_BMGP01000003.1"/>
</dbReference>
<comment type="pathway">
    <text evidence="2 10">Protein modification; protein glycosylation.</text>
</comment>
<feature type="transmembrane region" description="Helical" evidence="10">
    <location>
        <begin position="506"/>
        <end position="523"/>
    </location>
</feature>
<dbReference type="Pfam" id="PF02366">
    <property type="entry name" value="PMT"/>
    <property type="match status" value="1"/>
</dbReference>
<feature type="transmembrane region" description="Helical" evidence="10">
    <location>
        <begin position="529"/>
        <end position="553"/>
    </location>
</feature>
<sequence length="607" mass="67620">MSPATDSEPPVPAPDSNDPSAPRVSAAVAVLGRNRLPWSPDDDEVRDTRETSRPGSTSWPARDSWPADDAEAGSADWSAEAAPSREPLGSRLDEWWARLLYTPGRQRLWRWGGPIAVTLLAAVLRLYDLGNPHSLVFDETFYVKDAWSLLHLGYEGSWPSGADPAFAAGNVNDFTNVGSYVVHPPLGKWIIALGEAAAGGAQNSFGWRISVAVCGILAVLLIAMIGTKLFKSTLLGTIAGFLMAIDGHAIVMSRVGILDGILMLFLLLGFGAILLDREWHLKRLAAWVAQREKDGSEPAWGPAMWWRPWLMVAAVAFGLASAVKWSGLYFLVAFVLYTVLVDALARRRAGLPFWISAAVLKQGLVTVVLTVPLYLASYLVTWVGWFTTNGGYYRHWAETDGKPWTGALAWVPLVWQNFWHFEVSVYNFNVNEHDPHPYAANPLTWLFMIRPTQMYVGTTTGGTGGCGDQTCYSNITSVGNAAIWWAATAAIFYLVYRLIRKREWQVGLILMGMVAGYLPWLLYINRTIFQFYTIAFEPYMILGLTFVIGLALGRRTDKRRKRTRALWIVAAYLVLASLVTVFFYPVWTAQPIPGWLLTLHYWLPSWR</sequence>
<evidence type="ECO:0000259" key="13">
    <source>
        <dbReference type="Pfam" id="PF16192"/>
    </source>
</evidence>
<evidence type="ECO:0000313" key="14">
    <source>
        <dbReference type="EMBL" id="GGF28321.1"/>
    </source>
</evidence>
<keyword evidence="7 10" id="KW-1133">Transmembrane helix</keyword>
<feature type="transmembrane region" description="Helical" evidence="10">
    <location>
        <begin position="108"/>
        <end position="127"/>
    </location>
</feature>
<evidence type="ECO:0000256" key="2">
    <source>
        <dbReference type="ARBA" id="ARBA00004922"/>
    </source>
</evidence>
<feature type="transmembrane region" description="Helical" evidence="10">
    <location>
        <begin position="233"/>
        <end position="251"/>
    </location>
</feature>
<gene>
    <name evidence="14" type="ORF">GCM10011399_21900</name>
</gene>
<dbReference type="GO" id="GO:0005886">
    <property type="term" value="C:plasma membrane"/>
    <property type="evidence" value="ECO:0007669"/>
    <property type="project" value="UniProtKB-SubCell"/>
</dbReference>
<dbReference type="AlphaFoldDB" id="A0A917B6V8"/>
<dbReference type="InterPro" id="IPR027005">
    <property type="entry name" value="PMT-like"/>
</dbReference>
<evidence type="ECO:0000256" key="4">
    <source>
        <dbReference type="ARBA" id="ARBA00022676"/>
    </source>
</evidence>
<evidence type="ECO:0000256" key="7">
    <source>
        <dbReference type="ARBA" id="ARBA00022989"/>
    </source>
</evidence>
<feature type="transmembrane region" description="Helical" evidence="10">
    <location>
        <begin position="205"/>
        <end position="226"/>
    </location>
</feature>
<dbReference type="InterPro" id="IPR003342">
    <property type="entry name" value="ArnT-like_N"/>
</dbReference>
<feature type="domain" description="ArnT-like N-terminal" evidence="12">
    <location>
        <begin position="116"/>
        <end position="341"/>
    </location>
</feature>
<dbReference type="InterPro" id="IPR032421">
    <property type="entry name" value="PMT_4TMC"/>
</dbReference>
<feature type="transmembrane region" description="Helical" evidence="10">
    <location>
        <begin position="304"/>
        <end position="322"/>
    </location>
</feature>
<comment type="function">
    <text evidence="10">Protein O-mannosyltransferase that catalyzes the transfer of a single mannose residue from a polyprenol phospho-mannosyl lipidic donor to the hydroxyl group of selected serine and threonine residues in acceptor proteins.</text>
</comment>
<evidence type="ECO:0000256" key="8">
    <source>
        <dbReference type="ARBA" id="ARBA00023136"/>
    </source>
</evidence>
<feature type="transmembrane region" description="Helical" evidence="10">
    <location>
        <begin position="365"/>
        <end position="386"/>
    </location>
</feature>
<evidence type="ECO:0000256" key="5">
    <source>
        <dbReference type="ARBA" id="ARBA00022679"/>
    </source>
</evidence>
<keyword evidence="15" id="KW-1185">Reference proteome</keyword>
<reference evidence="14 15" key="1">
    <citation type="journal article" date="2014" name="Int. J. Syst. Evol. Microbiol.">
        <title>Complete genome sequence of Corynebacterium casei LMG S-19264T (=DSM 44701T), isolated from a smear-ripened cheese.</title>
        <authorList>
            <consortium name="US DOE Joint Genome Institute (JGI-PGF)"/>
            <person name="Walter F."/>
            <person name="Albersmeier A."/>
            <person name="Kalinowski J."/>
            <person name="Ruckert C."/>
        </authorList>
    </citation>
    <scope>NUCLEOTIDE SEQUENCE [LARGE SCALE GENOMIC DNA]</scope>
    <source>
        <strain evidence="14 15">CGMCC 1.12976</strain>
    </source>
</reference>
<dbReference type="GO" id="GO:0004169">
    <property type="term" value="F:dolichyl-phosphate-mannose-protein mannosyltransferase activity"/>
    <property type="evidence" value="ECO:0007669"/>
    <property type="project" value="UniProtKB-UniRule"/>
</dbReference>
<evidence type="ECO:0000256" key="11">
    <source>
        <dbReference type="SAM" id="MobiDB-lite"/>
    </source>
</evidence>
<keyword evidence="6 10" id="KW-0812">Transmembrane</keyword>
<dbReference type="Pfam" id="PF16192">
    <property type="entry name" value="PMT_4TMC"/>
    <property type="match status" value="1"/>
</dbReference>
<evidence type="ECO:0000256" key="6">
    <source>
        <dbReference type="ARBA" id="ARBA00022692"/>
    </source>
</evidence>
<evidence type="ECO:0000259" key="12">
    <source>
        <dbReference type="Pfam" id="PF02366"/>
    </source>
</evidence>
<feature type="transmembrane region" description="Helical" evidence="10">
    <location>
        <begin position="482"/>
        <end position="499"/>
    </location>
</feature>
<protein>
    <recommendedName>
        <fullName evidence="9 10">Polyprenol-phosphate-mannose--protein mannosyltransferase</fullName>
        <ecNumber evidence="10">2.4.1.-</ecNumber>
    </recommendedName>
</protein>
<dbReference type="EMBL" id="BMGP01000003">
    <property type="protein sequence ID" value="GGF28321.1"/>
    <property type="molecule type" value="Genomic_DNA"/>
</dbReference>
<comment type="caution">
    <text evidence="14">The sequence shown here is derived from an EMBL/GenBank/DDBJ whole genome shotgun (WGS) entry which is preliminary data.</text>
</comment>
<keyword evidence="8 10" id="KW-0472">Membrane</keyword>
<dbReference type="EC" id="2.4.1.-" evidence="10"/>
<evidence type="ECO:0000313" key="15">
    <source>
        <dbReference type="Proteomes" id="UP000598775"/>
    </source>
</evidence>
<keyword evidence="10" id="KW-1003">Cell membrane</keyword>
<feature type="transmembrane region" description="Helical" evidence="10">
    <location>
        <begin position="565"/>
        <end position="587"/>
    </location>
</feature>
<dbReference type="PANTHER" id="PTHR10050">
    <property type="entry name" value="DOLICHYL-PHOSPHATE-MANNOSE--PROTEIN MANNOSYLTRANSFERASE"/>
    <property type="match status" value="1"/>
</dbReference>
<evidence type="ECO:0000256" key="3">
    <source>
        <dbReference type="ARBA" id="ARBA00007222"/>
    </source>
</evidence>
<comment type="similarity">
    <text evidence="3 10">Belongs to the glycosyltransferase 39 family.</text>
</comment>
<accession>A0A917B6V8</accession>
<feature type="transmembrane region" description="Helical" evidence="10">
    <location>
        <begin position="328"/>
        <end position="345"/>
    </location>
</feature>
<feature type="domain" description="Protein O-mannosyl-transferase C-terminal four TM" evidence="13">
    <location>
        <begin position="415"/>
        <end position="606"/>
    </location>
</feature>
<proteinExistence type="inferred from homology"/>
<feature type="transmembrane region" description="Helical" evidence="10">
    <location>
        <begin position="257"/>
        <end position="275"/>
    </location>
</feature>
<organism evidence="14 15">
    <name type="scientific">Subtercola lobariae</name>
    <dbReference type="NCBI Taxonomy" id="1588641"/>
    <lineage>
        <taxon>Bacteria</taxon>
        <taxon>Bacillati</taxon>
        <taxon>Actinomycetota</taxon>
        <taxon>Actinomycetes</taxon>
        <taxon>Micrococcales</taxon>
        <taxon>Microbacteriaceae</taxon>
        <taxon>Subtercola</taxon>
    </lineage>
</organism>